<dbReference type="Gene3D" id="2.40.40.20">
    <property type="match status" value="1"/>
</dbReference>
<dbReference type="GO" id="GO:0046872">
    <property type="term" value="F:metal ion binding"/>
    <property type="evidence" value="ECO:0007669"/>
    <property type="project" value="UniProtKB-KW"/>
</dbReference>
<dbReference type="SMART" id="SM00926">
    <property type="entry name" value="Molybdop_Fe4S4"/>
    <property type="match status" value="1"/>
</dbReference>
<evidence type="ECO:0000313" key="8">
    <source>
        <dbReference type="Proteomes" id="UP000199223"/>
    </source>
</evidence>
<gene>
    <name evidence="7" type="ORF">SAMN04488058_11087</name>
</gene>
<dbReference type="GO" id="GO:0003954">
    <property type="term" value="F:NADH dehydrogenase activity"/>
    <property type="evidence" value="ECO:0007669"/>
    <property type="project" value="TreeGrafter"/>
</dbReference>
<evidence type="ECO:0000256" key="1">
    <source>
        <dbReference type="ARBA" id="ARBA00022485"/>
    </source>
</evidence>
<evidence type="ECO:0000256" key="2">
    <source>
        <dbReference type="ARBA" id="ARBA00022723"/>
    </source>
</evidence>
<dbReference type="SUPFAM" id="SSF50692">
    <property type="entry name" value="ADC-like"/>
    <property type="match status" value="1"/>
</dbReference>
<evidence type="ECO:0000256" key="3">
    <source>
        <dbReference type="ARBA" id="ARBA00023004"/>
    </source>
</evidence>
<dbReference type="GO" id="GO:0016020">
    <property type="term" value="C:membrane"/>
    <property type="evidence" value="ECO:0007669"/>
    <property type="project" value="TreeGrafter"/>
</dbReference>
<dbReference type="GO" id="GO:0043546">
    <property type="term" value="F:molybdopterin cofactor binding"/>
    <property type="evidence" value="ECO:0007669"/>
    <property type="project" value="InterPro"/>
</dbReference>
<dbReference type="Gene3D" id="3.40.228.10">
    <property type="entry name" value="Dimethylsulfoxide Reductase, domain 2"/>
    <property type="match status" value="1"/>
</dbReference>
<accession>A0A1H6ZSK1</accession>
<dbReference type="SUPFAM" id="SSF53706">
    <property type="entry name" value="Formate dehydrogenase/DMSO reductase, domains 1-3"/>
    <property type="match status" value="1"/>
</dbReference>
<dbReference type="InterPro" id="IPR050123">
    <property type="entry name" value="Prok_molybdopt-oxidoreductase"/>
</dbReference>
<dbReference type="Pfam" id="PF01568">
    <property type="entry name" value="Molydop_binding"/>
    <property type="match status" value="1"/>
</dbReference>
<proteinExistence type="predicted"/>
<dbReference type="InterPro" id="IPR006656">
    <property type="entry name" value="Mopterin_OxRdtase"/>
</dbReference>
<dbReference type="PROSITE" id="PS51669">
    <property type="entry name" value="4FE4S_MOW_BIS_MGD"/>
    <property type="match status" value="1"/>
</dbReference>
<evidence type="ECO:0000313" key="7">
    <source>
        <dbReference type="EMBL" id="SEJ55164.1"/>
    </source>
</evidence>
<feature type="region of interest" description="Disordered" evidence="5">
    <location>
        <begin position="360"/>
        <end position="384"/>
    </location>
</feature>
<dbReference type="InterPro" id="IPR009010">
    <property type="entry name" value="Asp_de-COase-like_dom_sf"/>
</dbReference>
<dbReference type="CDD" id="cd00508">
    <property type="entry name" value="MopB_CT_Fdh-Nap-like"/>
    <property type="match status" value="1"/>
</dbReference>
<sequence length="773" mass="86257">MAKPPLSREDYLSTYGPTLHYTPPGGLRTVDDYDDLVDTHCCFCGQQCGIKLKVKDNEVVGFEPRYEFPFNRGKLCPKGIKRYLQGSHPDRLLHPMRRTPAGYERISWDEALSETVSKIQEIQAKYGRDSFAMLSGVSLTNEKSYLVGKFARLALQTANLDYNGRLCMVSAGAGNKKAYGIDRSSNHWEDITQAKVIFIIGTNIAECFPITTDYIWRARDNGAKIIYADPRMVPMARTADLFLPLRVGSDSALLMAMLHVLIRDRLIDEEFIRNHTVGFEDAADAVSNATPEWAAEITGIPAEKIELAARWYGEAETGMILHARGLEHQTKGVDNVVSCANLALATGKIGKPGCGHSTITGQGNGQGGREHGHKCDQLPGNRDITNPEHRRYIAEVWGCPEEEIPGKGLTAQEILNEIHAGHIKGLLSLCFNPLVSLPDANFNREALDKLEHYTVIDFFLSETAQHADIVLPGSLHEEDEGTSTSGEGRVIKINAPVTPPGEARRDWEILLDIAERLGRGKYFAYTSTREIFEELRLASRGGTADYSGITWEKVVNTQGVFWPAPQVTQLGKTTMNTAELDSQHPGTPRLYEGGRFYHADGKARFNAVKWRESAEVVDEEYPVWFTTGRVVSQYLSGTQTRRIGPLVDQFPHPKLEIHPRMARQLGIRTDDWVTVQTRRGQVIIQANVVSTIRPDTVFMAYHWGGKESANLLTQRALDPISKIPEYKVSACRVRLATPEEQAEGERVKAMSSVTEKNLPAGYGLRDRRQELRK</sequence>
<dbReference type="OrthoDB" id="9805142at2"/>
<dbReference type="PANTHER" id="PTHR43105:SF10">
    <property type="entry name" value="NADH-QUINONE OXIDOREDUCTASE SUBUNIT G"/>
    <property type="match status" value="1"/>
</dbReference>
<dbReference type="Gene3D" id="3.40.50.740">
    <property type="match status" value="1"/>
</dbReference>
<evidence type="ECO:0000259" key="6">
    <source>
        <dbReference type="PROSITE" id="PS51669"/>
    </source>
</evidence>
<dbReference type="PANTHER" id="PTHR43105">
    <property type="entry name" value="RESPIRATORY NITRATE REDUCTASE"/>
    <property type="match status" value="1"/>
</dbReference>
<organism evidence="7 8">
    <name type="scientific">Deinococcus reticulitermitis</name>
    <dbReference type="NCBI Taxonomy" id="856736"/>
    <lineage>
        <taxon>Bacteria</taxon>
        <taxon>Thermotogati</taxon>
        <taxon>Deinococcota</taxon>
        <taxon>Deinococci</taxon>
        <taxon>Deinococcales</taxon>
        <taxon>Deinococcaceae</taxon>
        <taxon>Deinococcus</taxon>
    </lineage>
</organism>
<keyword evidence="8" id="KW-1185">Reference proteome</keyword>
<dbReference type="InterPro" id="IPR006657">
    <property type="entry name" value="MoPterin_dinucl-bd_dom"/>
</dbReference>
<dbReference type="STRING" id="856736.SAMN04488058_11087"/>
<name>A0A1H6ZSK1_9DEIO</name>
<protein>
    <submittedName>
        <fullName evidence="7">Assimilatory nitrate reductase catalytic subunit</fullName>
    </submittedName>
</protein>
<evidence type="ECO:0000256" key="5">
    <source>
        <dbReference type="SAM" id="MobiDB-lite"/>
    </source>
</evidence>
<dbReference type="Proteomes" id="UP000199223">
    <property type="component" value="Unassembled WGS sequence"/>
</dbReference>
<dbReference type="RefSeq" id="WP_092264795.1">
    <property type="nucleotide sequence ID" value="NZ_FNZA01000010.1"/>
</dbReference>
<keyword evidence="1" id="KW-0004">4Fe-4S</keyword>
<keyword evidence="4" id="KW-0411">Iron-sulfur</keyword>
<dbReference type="Pfam" id="PF00384">
    <property type="entry name" value="Molybdopterin"/>
    <property type="match status" value="1"/>
</dbReference>
<keyword evidence="3" id="KW-0408">Iron</keyword>
<dbReference type="EMBL" id="FNZA01000010">
    <property type="protein sequence ID" value="SEJ55164.1"/>
    <property type="molecule type" value="Genomic_DNA"/>
</dbReference>
<keyword evidence="2" id="KW-0479">Metal-binding</keyword>
<dbReference type="Pfam" id="PF04879">
    <property type="entry name" value="Molybdop_Fe4S4"/>
    <property type="match status" value="1"/>
</dbReference>
<dbReference type="AlphaFoldDB" id="A0A1H6ZSK1"/>
<dbReference type="GO" id="GO:0051539">
    <property type="term" value="F:4 iron, 4 sulfur cluster binding"/>
    <property type="evidence" value="ECO:0007669"/>
    <property type="project" value="UniProtKB-KW"/>
</dbReference>
<feature type="domain" description="4Fe-4S Mo/W bis-MGD-type" evidence="6">
    <location>
        <begin position="34"/>
        <end position="90"/>
    </location>
</feature>
<dbReference type="GO" id="GO:0022904">
    <property type="term" value="P:respiratory electron transport chain"/>
    <property type="evidence" value="ECO:0007669"/>
    <property type="project" value="TreeGrafter"/>
</dbReference>
<reference evidence="8" key="1">
    <citation type="submission" date="2016-10" db="EMBL/GenBank/DDBJ databases">
        <authorList>
            <person name="Varghese N."/>
            <person name="Submissions S."/>
        </authorList>
    </citation>
    <scope>NUCLEOTIDE SEQUENCE [LARGE SCALE GENOMIC DNA]</scope>
    <source>
        <strain evidence="8">CGMCC 1.10218</strain>
    </source>
</reference>
<dbReference type="InterPro" id="IPR006963">
    <property type="entry name" value="Mopterin_OxRdtase_4Fe-4S_dom"/>
</dbReference>
<dbReference type="Gene3D" id="2.20.25.90">
    <property type="entry name" value="ADC-like domains"/>
    <property type="match status" value="1"/>
</dbReference>
<evidence type="ECO:0000256" key="4">
    <source>
        <dbReference type="ARBA" id="ARBA00023014"/>
    </source>
</evidence>